<keyword evidence="8 15" id="KW-0808">Transferase</keyword>
<evidence type="ECO:0000256" key="1">
    <source>
        <dbReference type="ARBA" id="ARBA00003142"/>
    </source>
</evidence>
<dbReference type="Gene3D" id="3.40.50.2000">
    <property type="entry name" value="Glycogen Phosphorylase B"/>
    <property type="match status" value="2"/>
</dbReference>
<keyword evidence="10 15" id="KW-0256">Endoplasmic reticulum</keyword>
<evidence type="ECO:0000256" key="7">
    <source>
        <dbReference type="ARBA" id="ARBA00022676"/>
    </source>
</evidence>
<evidence type="ECO:0000313" key="19">
    <source>
        <dbReference type="Proteomes" id="UP001623330"/>
    </source>
</evidence>
<dbReference type="InterPro" id="IPR001296">
    <property type="entry name" value="Glyco_trans_1"/>
</dbReference>
<evidence type="ECO:0000256" key="3">
    <source>
        <dbReference type="ARBA" id="ARBA00004922"/>
    </source>
</evidence>
<evidence type="ECO:0000256" key="4">
    <source>
        <dbReference type="ARBA" id="ARBA00011969"/>
    </source>
</evidence>
<dbReference type="SUPFAM" id="SSF53756">
    <property type="entry name" value="UDP-Glycosyltransferase/glycogen phosphorylase"/>
    <property type="match status" value="1"/>
</dbReference>
<evidence type="ECO:0000256" key="5">
    <source>
        <dbReference type="ARBA" id="ARBA00012649"/>
    </source>
</evidence>
<evidence type="ECO:0000256" key="8">
    <source>
        <dbReference type="ARBA" id="ARBA00022679"/>
    </source>
</evidence>
<name>A0ABR4NM88_9SACH</name>
<evidence type="ECO:0000256" key="15">
    <source>
        <dbReference type="RuleBase" id="RU367136"/>
    </source>
</evidence>
<dbReference type="InterPro" id="IPR027054">
    <property type="entry name" value="ALG2"/>
</dbReference>
<comment type="pathway">
    <text evidence="3 15">Protein modification; protein glycosylation.</text>
</comment>
<gene>
    <name evidence="18" type="ORF">RNJ44_02009</name>
</gene>
<evidence type="ECO:0000313" key="18">
    <source>
        <dbReference type="EMBL" id="KAL3228922.1"/>
    </source>
</evidence>
<proteinExistence type="inferred from homology"/>
<dbReference type="CDD" id="cd03805">
    <property type="entry name" value="GT4_ALG2-like"/>
    <property type="match status" value="1"/>
</dbReference>
<comment type="catalytic activity">
    <reaction evidence="14 15">
        <text>an alpha-D-Man-(1-&gt;3)-beta-D-Man-(1-&gt;4)-beta-D-GlcNAc-(1-&gt;4)-alpha-D-GlcNAc-diphospho-di-trans,poly-cis-dolichol + GDP-alpha-D-mannose = an alpha-D-Man-(1-&gt;3)-[alpha-D-Man-(1-&gt;6)]-beta-D-Man-(1-&gt;4)-beta-D-GlcNAc-(1-&gt;4)-alpha-D-GlcNAc-diphospho-di-trans,poly-cis-dolichol + GDP + H(+)</text>
        <dbReference type="Rhea" id="RHEA:29519"/>
        <dbReference type="Rhea" id="RHEA-COMP:19513"/>
        <dbReference type="Rhea" id="RHEA-COMP:19515"/>
        <dbReference type="ChEBI" id="CHEBI:15378"/>
        <dbReference type="ChEBI" id="CHEBI:57527"/>
        <dbReference type="ChEBI" id="CHEBI:58189"/>
        <dbReference type="ChEBI" id="CHEBI:132510"/>
        <dbReference type="ChEBI" id="CHEBI:132511"/>
        <dbReference type="EC" id="2.4.1.257"/>
    </reaction>
    <physiologicalReaction direction="left-to-right" evidence="14 15">
        <dbReference type="Rhea" id="RHEA:29520"/>
    </physiologicalReaction>
</comment>
<keyword evidence="19" id="KW-1185">Reference proteome</keyword>
<evidence type="ECO:0000256" key="14">
    <source>
        <dbReference type="ARBA" id="ARBA00045104"/>
    </source>
</evidence>
<comment type="caution">
    <text evidence="18">The sequence shown here is derived from an EMBL/GenBank/DDBJ whole genome shotgun (WGS) entry which is preliminary data.</text>
</comment>
<comment type="similarity">
    <text evidence="15">Belongs to the glycosyltransferase group 1 family.</text>
</comment>
<keyword evidence="9 15" id="KW-0812">Transmembrane</keyword>
<feature type="domain" description="Glycosyltransferase subfamily 4-like N-terminal" evidence="17">
    <location>
        <begin position="18"/>
        <end position="196"/>
    </location>
</feature>
<evidence type="ECO:0000259" key="16">
    <source>
        <dbReference type="Pfam" id="PF00534"/>
    </source>
</evidence>
<keyword evidence="11 15" id="KW-1133">Transmembrane helix</keyword>
<dbReference type="Pfam" id="PF00534">
    <property type="entry name" value="Glycos_transf_1"/>
    <property type="match status" value="1"/>
</dbReference>
<dbReference type="EMBL" id="JBEVYD010000012">
    <property type="protein sequence ID" value="KAL3228922.1"/>
    <property type="molecule type" value="Genomic_DNA"/>
</dbReference>
<evidence type="ECO:0000256" key="9">
    <source>
        <dbReference type="ARBA" id="ARBA00022692"/>
    </source>
</evidence>
<keyword evidence="12 15" id="KW-0472">Membrane</keyword>
<dbReference type="Pfam" id="PF13439">
    <property type="entry name" value="Glyco_transf_4"/>
    <property type="match status" value="1"/>
</dbReference>
<accession>A0ABR4NM88</accession>
<dbReference type="EC" id="2.4.1.132" evidence="5 15"/>
<reference evidence="18 19" key="1">
    <citation type="submission" date="2024-05" db="EMBL/GenBank/DDBJ databases">
        <title>Long read based assembly of the Candida bracarensis genome reveals expanded adhesin content.</title>
        <authorList>
            <person name="Marcet-Houben M."/>
            <person name="Ksiezopolska E."/>
            <person name="Gabaldon T."/>
        </authorList>
    </citation>
    <scope>NUCLEOTIDE SEQUENCE [LARGE SCALE GENOMIC DNA]</scope>
    <source>
        <strain evidence="18 19">CBM6</strain>
    </source>
</reference>
<dbReference type="PANTHER" id="PTHR45918">
    <property type="entry name" value="ALPHA-1,3/1,6-MANNOSYLTRANSFERASE ALG2"/>
    <property type="match status" value="1"/>
</dbReference>
<evidence type="ECO:0000259" key="17">
    <source>
        <dbReference type="Pfam" id="PF13439"/>
    </source>
</evidence>
<sequence length="458" mass="52074">MAKEPKLRVAFVHPDLGIGGAERLVVDAALGLQEEGHEVIIYTSHCDKTHCFEEVKNGTLEVEVMGDFFPTDFRKRFFIIFANLRQLYLIGKVILTGRNKEHDIFIVDQLSTCIPLLKLVNNHVLFYCHFPDQLLAKRTNVLKKMYRIPFDLLEQFTTYCSDEVVVNSNFTKSMYKKTFNYLNKEPGVIYPCVDTEPVPIPELDKGIGNALIGPGRKYYLSINRFEKKKNIELAIESYAQSLSKVDDQYKLLIVGGYDPRVHENVEYLKELTDISKKLKIEHSVLHYSDISKECDPKVISSTTSQAKIIFITSISSTLKDFLIQNMELLLYTPSFEHFGIVPLEAMKYGKPVLATNTGGPLETIESYIPNKNETSATGWLRSPNVDEWAQALLESKDVISKTRVSFDVNGPERVRAIFSRKAMTSQFTKNIILALQHGYSPVMSSLLVFLIAIIYAIF</sequence>
<comment type="subcellular location">
    <subcellularLocation>
        <location evidence="2 15">Endoplasmic reticulum membrane</location>
    </subcellularLocation>
</comment>
<dbReference type="PANTHER" id="PTHR45918:SF1">
    <property type="entry name" value="ALPHA-1,3_1,6-MANNOSYLTRANSFERASE ALG2"/>
    <property type="match status" value="1"/>
</dbReference>
<dbReference type="InterPro" id="IPR028098">
    <property type="entry name" value="Glyco_trans_4-like_N"/>
</dbReference>
<evidence type="ECO:0000256" key="6">
    <source>
        <dbReference type="ARBA" id="ARBA00019218"/>
    </source>
</evidence>
<evidence type="ECO:0000256" key="12">
    <source>
        <dbReference type="ARBA" id="ARBA00023136"/>
    </source>
</evidence>
<dbReference type="Proteomes" id="UP001623330">
    <property type="component" value="Unassembled WGS sequence"/>
</dbReference>
<evidence type="ECO:0000256" key="11">
    <source>
        <dbReference type="ARBA" id="ARBA00022989"/>
    </source>
</evidence>
<dbReference type="EC" id="2.4.1.257" evidence="4 15"/>
<feature type="transmembrane region" description="Helical" evidence="15">
    <location>
        <begin position="438"/>
        <end position="457"/>
    </location>
</feature>
<feature type="domain" description="Glycosyl transferase family 1" evidence="16">
    <location>
        <begin position="214"/>
        <end position="393"/>
    </location>
</feature>
<evidence type="ECO:0000256" key="2">
    <source>
        <dbReference type="ARBA" id="ARBA00004586"/>
    </source>
</evidence>
<protein>
    <recommendedName>
        <fullName evidence="6 15">Alpha-1,3/1,6-mannosyltransferase ALG2</fullName>
        <ecNumber evidence="5 15">2.4.1.132</ecNumber>
        <ecNumber evidence="4 15">2.4.1.257</ecNumber>
    </recommendedName>
    <alternativeName>
        <fullName evidence="15">GDP-Man:Man(1)GlcNAc(2)-PP-Dol alpha-1,3-mannosyltransferase</fullName>
    </alternativeName>
</protein>
<comment type="function">
    <text evidence="1 15">Mannosylates Man(2)GlcNAc(2)-dolichol diphosphate and Man(1)GlcNAc(2)-dolichol diphosphate to form Man(3)GlcNAc(2)-dolichol diphosphate.</text>
</comment>
<evidence type="ECO:0000256" key="10">
    <source>
        <dbReference type="ARBA" id="ARBA00022824"/>
    </source>
</evidence>
<evidence type="ECO:0000256" key="13">
    <source>
        <dbReference type="ARBA" id="ARBA00045103"/>
    </source>
</evidence>
<organism evidence="18 19">
    <name type="scientific">Nakaseomyces bracarensis</name>
    <dbReference type="NCBI Taxonomy" id="273131"/>
    <lineage>
        <taxon>Eukaryota</taxon>
        <taxon>Fungi</taxon>
        <taxon>Dikarya</taxon>
        <taxon>Ascomycota</taxon>
        <taxon>Saccharomycotina</taxon>
        <taxon>Saccharomycetes</taxon>
        <taxon>Saccharomycetales</taxon>
        <taxon>Saccharomycetaceae</taxon>
        <taxon>Nakaseomyces</taxon>
    </lineage>
</organism>
<keyword evidence="7 15" id="KW-0328">Glycosyltransferase</keyword>
<comment type="catalytic activity">
    <reaction evidence="13 15">
        <text>a beta-D-Man-(1-&gt;4)-beta-D-GlcNAc-(1-&gt;4)-alpha-D-GlcNAc-diphospho-di-trans,poly-cis-dolichol + GDP-alpha-D-mannose = an alpha-D-Man-(1-&gt;3)-beta-D-Man-(1-&gt;4)-beta-D-GlcNAc-(1-&gt;4)-alpha-D-GlcNAc-diphospho-di-trans,poly-cis-dolichol + GDP + H(+)</text>
        <dbReference type="Rhea" id="RHEA:29515"/>
        <dbReference type="Rhea" id="RHEA-COMP:19511"/>
        <dbReference type="Rhea" id="RHEA-COMP:19513"/>
        <dbReference type="ChEBI" id="CHEBI:15378"/>
        <dbReference type="ChEBI" id="CHEBI:57527"/>
        <dbReference type="ChEBI" id="CHEBI:58189"/>
        <dbReference type="ChEBI" id="CHEBI:58472"/>
        <dbReference type="ChEBI" id="CHEBI:132510"/>
        <dbReference type="EC" id="2.4.1.132"/>
    </reaction>
    <physiologicalReaction direction="left-to-right" evidence="13 15">
        <dbReference type="Rhea" id="RHEA:29516"/>
    </physiologicalReaction>
</comment>